<reference evidence="1" key="1">
    <citation type="submission" date="2021-06" db="EMBL/GenBank/DDBJ databases">
        <authorList>
            <person name="Hodson N. C."/>
            <person name="Mongue J. A."/>
            <person name="Jaron S. K."/>
        </authorList>
    </citation>
    <scope>NUCLEOTIDE SEQUENCE</scope>
</reference>
<protein>
    <submittedName>
        <fullName evidence="1">Uncharacterized protein</fullName>
    </submittedName>
</protein>
<dbReference type="EMBL" id="CAJVCH010526080">
    <property type="protein sequence ID" value="CAG7822325.1"/>
    <property type="molecule type" value="Genomic_DNA"/>
</dbReference>
<dbReference type="Proteomes" id="UP000708208">
    <property type="component" value="Unassembled WGS sequence"/>
</dbReference>
<gene>
    <name evidence="1" type="ORF">AFUS01_LOCUS32607</name>
</gene>
<sequence>MRRHLVKSVCADLIKTSHSNYPSTDQREQLANCIVTQLYPTLTGQESTDLKNSYYSPSSMVTDSNTGRKKSVAPSGYIQYYFKNFWKSVRKTNGEGQFSEDAVLCAPIEQSDYDED</sequence>
<keyword evidence="2" id="KW-1185">Reference proteome</keyword>
<feature type="non-terminal residue" evidence="1">
    <location>
        <position position="1"/>
    </location>
</feature>
<name>A0A8J2KZK9_9HEXA</name>
<proteinExistence type="predicted"/>
<accession>A0A8J2KZK9</accession>
<comment type="caution">
    <text evidence="1">The sequence shown here is derived from an EMBL/GenBank/DDBJ whole genome shotgun (WGS) entry which is preliminary data.</text>
</comment>
<evidence type="ECO:0000313" key="1">
    <source>
        <dbReference type="EMBL" id="CAG7822325.1"/>
    </source>
</evidence>
<dbReference type="AlphaFoldDB" id="A0A8J2KZK9"/>
<organism evidence="1 2">
    <name type="scientific">Allacma fusca</name>
    <dbReference type="NCBI Taxonomy" id="39272"/>
    <lineage>
        <taxon>Eukaryota</taxon>
        <taxon>Metazoa</taxon>
        <taxon>Ecdysozoa</taxon>
        <taxon>Arthropoda</taxon>
        <taxon>Hexapoda</taxon>
        <taxon>Collembola</taxon>
        <taxon>Symphypleona</taxon>
        <taxon>Sminthuridae</taxon>
        <taxon>Allacma</taxon>
    </lineage>
</organism>
<evidence type="ECO:0000313" key="2">
    <source>
        <dbReference type="Proteomes" id="UP000708208"/>
    </source>
</evidence>